<comment type="caution">
    <text evidence="1">The sequence shown here is derived from an EMBL/GenBank/DDBJ whole genome shotgun (WGS) entry which is preliminary data.</text>
</comment>
<protein>
    <submittedName>
        <fullName evidence="1">Uncharacterized protein</fullName>
    </submittedName>
</protein>
<gene>
    <name evidence="1" type="ORF">LCGC14_1592790</name>
</gene>
<dbReference type="AlphaFoldDB" id="A0A0F9IDG0"/>
<sequence length="145" mass="16340">MDIDYKAINEDPRFDRLSSRQVMDNAMGCASSTENKTSIYLLDAEDNCVARLCNISLSNIDGHPSLDPIPDNIDDFGVWWRNVCDLVCLNAGGAYQLRMNKYAYAQLVSDWYGEKGVKRPERFDKFNGTMIVVDPSVSCTQKTVI</sequence>
<reference evidence="1" key="1">
    <citation type="journal article" date="2015" name="Nature">
        <title>Complex archaea that bridge the gap between prokaryotes and eukaryotes.</title>
        <authorList>
            <person name="Spang A."/>
            <person name="Saw J.H."/>
            <person name="Jorgensen S.L."/>
            <person name="Zaremba-Niedzwiedzka K."/>
            <person name="Martijn J."/>
            <person name="Lind A.E."/>
            <person name="van Eijk R."/>
            <person name="Schleper C."/>
            <person name="Guy L."/>
            <person name="Ettema T.J."/>
        </authorList>
    </citation>
    <scope>NUCLEOTIDE SEQUENCE</scope>
</reference>
<evidence type="ECO:0000313" key="1">
    <source>
        <dbReference type="EMBL" id="KKM25661.1"/>
    </source>
</evidence>
<organism evidence="1">
    <name type="scientific">marine sediment metagenome</name>
    <dbReference type="NCBI Taxonomy" id="412755"/>
    <lineage>
        <taxon>unclassified sequences</taxon>
        <taxon>metagenomes</taxon>
        <taxon>ecological metagenomes</taxon>
    </lineage>
</organism>
<dbReference type="EMBL" id="LAZR01012670">
    <property type="protein sequence ID" value="KKM25661.1"/>
    <property type="molecule type" value="Genomic_DNA"/>
</dbReference>
<proteinExistence type="predicted"/>
<accession>A0A0F9IDG0</accession>
<name>A0A0F9IDG0_9ZZZZ</name>